<sequence>MGETTNTIATKTPLVMAEKACQALMKTFHPEELPPAKSFHYHQGVFLYGMYRVYQETGKREYFDYIKGYFDCLIDEYGNLCFARDELDSTMAGILLFPLYEETKDPRYMIAAKRLRSALDTLNRTSENGFWHKEKYPYQMWLDGLFMGGPFMVLYSQHFHEEELIQTVLLQEKLMRKHMTDDKTGLLYHAWDEKKVQPWANAETGCSPEFWGRSLGWYGTALIDLLEFLGDRKRGQEQLISSLQNFIPAIANFQDDKTGLWYQIVDKGSLEDNWLESSCSALFLYFISKAIEHGLVDDSYRGVADKAYKGLLEHMVEEKDSTLILSGICIGTSAGVYDYYVDRPTSENDLHGMGAFILGSMAYYDLIKE</sequence>
<evidence type="ECO:0000256" key="1">
    <source>
        <dbReference type="ARBA" id="ARBA00022801"/>
    </source>
</evidence>
<name>A0A3M8HBU0_9BACI</name>
<evidence type="ECO:0000313" key="2">
    <source>
        <dbReference type="EMBL" id="RNC99893.1"/>
    </source>
</evidence>
<proteinExistence type="predicted"/>
<reference evidence="2 3" key="1">
    <citation type="journal article" date="2014" name="Int. J. Syst. Evol. Microbiol.">
        <title>Lysinibacillus halotolerans sp. nov., isolated from saline-alkaline soil.</title>
        <authorList>
            <person name="Kong D."/>
            <person name="Wang Y."/>
            <person name="Zhao B."/>
            <person name="Li Y."/>
            <person name="Song J."/>
            <person name="Zhai Y."/>
            <person name="Zhang C."/>
            <person name="Wang H."/>
            <person name="Chen X."/>
            <person name="Zhao B."/>
            <person name="Ruan Z."/>
        </authorList>
    </citation>
    <scope>NUCLEOTIDE SEQUENCE [LARGE SCALE GENOMIC DNA]</scope>
    <source>
        <strain evidence="2 3">MCCC 1A12703</strain>
    </source>
</reference>
<keyword evidence="1 2" id="KW-0378">Hydrolase</keyword>
<dbReference type="AlphaFoldDB" id="A0A3M8HBU0"/>
<dbReference type="InterPro" id="IPR008928">
    <property type="entry name" value="6-hairpin_glycosidase_sf"/>
</dbReference>
<evidence type="ECO:0000313" key="3">
    <source>
        <dbReference type="Proteomes" id="UP000279909"/>
    </source>
</evidence>
<dbReference type="InterPro" id="IPR010905">
    <property type="entry name" value="Glyco_hydro_88"/>
</dbReference>
<keyword evidence="3" id="KW-1185">Reference proteome</keyword>
<dbReference type="InterPro" id="IPR012341">
    <property type="entry name" value="6hp_glycosidase-like_sf"/>
</dbReference>
<dbReference type="GO" id="GO:0005975">
    <property type="term" value="P:carbohydrate metabolic process"/>
    <property type="evidence" value="ECO:0007669"/>
    <property type="project" value="InterPro"/>
</dbReference>
<dbReference type="Pfam" id="PF07470">
    <property type="entry name" value="Glyco_hydro_88"/>
    <property type="match status" value="1"/>
</dbReference>
<dbReference type="Gene3D" id="1.50.10.10">
    <property type="match status" value="1"/>
</dbReference>
<comment type="caution">
    <text evidence="2">The sequence shown here is derived from an EMBL/GenBank/DDBJ whole genome shotgun (WGS) entry which is preliminary data.</text>
</comment>
<protein>
    <submittedName>
        <fullName evidence="2">Glycoside hydrolase 105 family protein</fullName>
    </submittedName>
</protein>
<dbReference type="GO" id="GO:0016787">
    <property type="term" value="F:hydrolase activity"/>
    <property type="evidence" value="ECO:0007669"/>
    <property type="project" value="UniProtKB-KW"/>
</dbReference>
<dbReference type="InterPro" id="IPR052043">
    <property type="entry name" value="PolySaccharide_Degr_Enz"/>
</dbReference>
<dbReference type="EMBL" id="RHLQ01000011">
    <property type="protein sequence ID" value="RNC99893.1"/>
    <property type="molecule type" value="Genomic_DNA"/>
</dbReference>
<dbReference type="RefSeq" id="WP_122971435.1">
    <property type="nucleotide sequence ID" value="NZ_RHLQ01000011.1"/>
</dbReference>
<organism evidence="2 3">
    <name type="scientific">Lysinibacillus halotolerans</name>
    <dbReference type="NCBI Taxonomy" id="1368476"/>
    <lineage>
        <taxon>Bacteria</taxon>
        <taxon>Bacillati</taxon>
        <taxon>Bacillota</taxon>
        <taxon>Bacilli</taxon>
        <taxon>Bacillales</taxon>
        <taxon>Bacillaceae</taxon>
        <taxon>Lysinibacillus</taxon>
    </lineage>
</organism>
<accession>A0A3M8HBU0</accession>
<dbReference type="Proteomes" id="UP000279909">
    <property type="component" value="Unassembled WGS sequence"/>
</dbReference>
<gene>
    <name evidence="2" type="ORF">EC501_06240</name>
</gene>
<dbReference type="PANTHER" id="PTHR33886:SF8">
    <property type="entry name" value="UNSATURATED RHAMNOGALACTURONAN HYDROLASE (EUROFUNG)"/>
    <property type="match status" value="1"/>
</dbReference>
<dbReference type="PANTHER" id="PTHR33886">
    <property type="entry name" value="UNSATURATED RHAMNOGALACTURONAN HYDROLASE (EUROFUNG)"/>
    <property type="match status" value="1"/>
</dbReference>
<dbReference type="OrthoDB" id="6381507at2"/>
<dbReference type="SUPFAM" id="SSF48208">
    <property type="entry name" value="Six-hairpin glycosidases"/>
    <property type="match status" value="1"/>
</dbReference>